<keyword evidence="1" id="KW-0472">Membrane</keyword>
<comment type="caution">
    <text evidence="2">The sequence shown here is derived from an EMBL/GenBank/DDBJ whole genome shotgun (WGS) entry which is preliminary data.</text>
</comment>
<evidence type="ECO:0000313" key="2">
    <source>
        <dbReference type="EMBL" id="GAA5509038.1"/>
    </source>
</evidence>
<protein>
    <recommendedName>
        <fullName evidence="4">DoxX</fullName>
    </recommendedName>
</protein>
<evidence type="ECO:0008006" key="4">
    <source>
        <dbReference type="Google" id="ProtNLM"/>
    </source>
</evidence>
<dbReference type="EMBL" id="BAABRO010000012">
    <property type="protein sequence ID" value="GAA5509038.1"/>
    <property type="molecule type" value="Genomic_DNA"/>
</dbReference>
<dbReference type="PANTHER" id="PTHR36974">
    <property type="entry name" value="MEMBRANE PROTEIN-RELATED"/>
    <property type="match status" value="1"/>
</dbReference>
<sequence length="157" mass="17800">MIAPILMLTLLVAPYIICRLLHRIHQLQHSAAIGVGMMLMLTGSSHFVRTQQMTQMLPEFMPLRYEAVLITGILEWVLALLVVFPATRPTAAVAVLVMLMAFLPVNIYSAWVEAPVGGHQWGISYLILRIPLQLFIAGWVWYWLLSRRTTPSSTFIR</sequence>
<feature type="transmembrane region" description="Helical" evidence="1">
    <location>
        <begin position="6"/>
        <end position="22"/>
    </location>
</feature>
<feature type="transmembrane region" description="Helical" evidence="1">
    <location>
        <begin position="67"/>
        <end position="84"/>
    </location>
</feature>
<feature type="transmembrane region" description="Helical" evidence="1">
    <location>
        <begin position="123"/>
        <end position="145"/>
    </location>
</feature>
<keyword evidence="3" id="KW-1185">Reference proteome</keyword>
<dbReference type="PANTHER" id="PTHR36974:SF1">
    <property type="entry name" value="DOXX FAMILY MEMBRANE PROTEIN"/>
    <property type="match status" value="1"/>
</dbReference>
<name>A0ABP9VV75_9BACT</name>
<feature type="transmembrane region" description="Helical" evidence="1">
    <location>
        <begin position="91"/>
        <end position="111"/>
    </location>
</feature>
<evidence type="ECO:0000256" key="1">
    <source>
        <dbReference type="SAM" id="Phobius"/>
    </source>
</evidence>
<gene>
    <name evidence="2" type="ORF">Rcae01_04507</name>
</gene>
<dbReference type="Proteomes" id="UP001416858">
    <property type="component" value="Unassembled WGS sequence"/>
</dbReference>
<evidence type="ECO:0000313" key="3">
    <source>
        <dbReference type="Proteomes" id="UP001416858"/>
    </source>
</evidence>
<keyword evidence="1" id="KW-0812">Transmembrane</keyword>
<feature type="transmembrane region" description="Helical" evidence="1">
    <location>
        <begin position="29"/>
        <end position="47"/>
    </location>
</feature>
<keyword evidence="1" id="KW-1133">Transmembrane helix</keyword>
<accession>A0ABP9VV75</accession>
<proteinExistence type="predicted"/>
<reference evidence="2 3" key="1">
    <citation type="submission" date="2024-02" db="EMBL/GenBank/DDBJ databases">
        <title>Rhodopirellula caenicola NBRC 110016.</title>
        <authorList>
            <person name="Ichikawa N."/>
            <person name="Katano-Makiyama Y."/>
            <person name="Hidaka K."/>
        </authorList>
    </citation>
    <scope>NUCLEOTIDE SEQUENCE [LARGE SCALE GENOMIC DNA]</scope>
    <source>
        <strain evidence="2 3">NBRC 110016</strain>
    </source>
</reference>
<organism evidence="2 3">
    <name type="scientific">Novipirellula caenicola</name>
    <dbReference type="NCBI Taxonomy" id="1536901"/>
    <lineage>
        <taxon>Bacteria</taxon>
        <taxon>Pseudomonadati</taxon>
        <taxon>Planctomycetota</taxon>
        <taxon>Planctomycetia</taxon>
        <taxon>Pirellulales</taxon>
        <taxon>Pirellulaceae</taxon>
        <taxon>Novipirellula</taxon>
    </lineage>
</organism>